<sequence length="455" mass="50538">MVNFIPYRDTKGRLQHDSGVQTVNYDTPRGWGKTRVKGDNELRVSESAPPRQCWTFWLETQDLNGSHCRNPVKYLPSAVAPVSKTANTRPTILPCESAMLKNEEIKHRKRQVVGGRGQIITRTTSSPEPVQTAQLFHLMTISSTYDHNGGQPLTTISVAKGSLQLFDSTSRAQSQVDRLILNPCLTCSLPQEGHLSEIHAVTFSPNSGLLATGGTDRLIKLWSVAGAGTSSDTGREQANVGRADGREYFLMVFLQTFHDPARQHYQCQKGGGLVARRKKMKRAGGGGEELWTPLDFELPFRPLWLFSGCLQKTETFDGSSGSITSLAFDPSVSAQTGDVRRRELSAGRTRTPRLLVIGPKSPSCLSCSPGDWPKVSQPFFTPKAELELTISCLQAVRFEGPWFNGTEKERWGKAFKENYSCFLPHSWRCLPLMPLRRLRHVRQRGPVVEGGGQQD</sequence>
<evidence type="ECO:0000313" key="3">
    <source>
        <dbReference type="Proteomes" id="UP000018936"/>
    </source>
</evidence>
<comment type="caution">
    <text evidence="2">The sequence shown here is derived from an EMBL/GenBank/DDBJ whole genome shotgun (WGS) entry which is preliminary data.</text>
</comment>
<dbReference type="SUPFAM" id="SSF50978">
    <property type="entry name" value="WD40 repeat-like"/>
    <property type="match status" value="1"/>
</dbReference>
<organism evidence="2 3">
    <name type="scientific">Ophiophagus hannah</name>
    <name type="common">King cobra</name>
    <name type="synonym">Naja hannah</name>
    <dbReference type="NCBI Taxonomy" id="8665"/>
    <lineage>
        <taxon>Eukaryota</taxon>
        <taxon>Metazoa</taxon>
        <taxon>Chordata</taxon>
        <taxon>Craniata</taxon>
        <taxon>Vertebrata</taxon>
        <taxon>Euteleostomi</taxon>
        <taxon>Lepidosauria</taxon>
        <taxon>Squamata</taxon>
        <taxon>Bifurcata</taxon>
        <taxon>Unidentata</taxon>
        <taxon>Episquamata</taxon>
        <taxon>Toxicofera</taxon>
        <taxon>Serpentes</taxon>
        <taxon>Colubroidea</taxon>
        <taxon>Elapidae</taxon>
        <taxon>Elapinae</taxon>
        <taxon>Ophiophagus</taxon>
    </lineage>
</organism>
<dbReference type="InterPro" id="IPR015943">
    <property type="entry name" value="WD40/YVTN_repeat-like_dom_sf"/>
</dbReference>
<accession>V8N4I9</accession>
<gene>
    <name evidence="2" type="primary">ATG16L2</name>
    <name evidence="2" type="ORF">L345_17084</name>
</gene>
<evidence type="ECO:0000256" key="1">
    <source>
        <dbReference type="PROSITE-ProRule" id="PRU00221"/>
    </source>
</evidence>
<evidence type="ECO:0000313" key="2">
    <source>
        <dbReference type="EMBL" id="ETE57204.1"/>
    </source>
</evidence>
<dbReference type="Proteomes" id="UP000018936">
    <property type="component" value="Unassembled WGS sequence"/>
</dbReference>
<dbReference type="AlphaFoldDB" id="V8N4I9"/>
<feature type="repeat" description="WD" evidence="1">
    <location>
        <begin position="191"/>
        <end position="224"/>
    </location>
</feature>
<keyword evidence="3" id="KW-1185">Reference proteome</keyword>
<reference evidence="2 3" key="1">
    <citation type="journal article" date="2013" name="Proc. Natl. Acad. Sci. U.S.A.">
        <title>The king cobra genome reveals dynamic gene evolution and adaptation in the snake venom system.</title>
        <authorList>
            <person name="Vonk F.J."/>
            <person name="Casewell N.R."/>
            <person name="Henkel C.V."/>
            <person name="Heimberg A.M."/>
            <person name="Jansen H.J."/>
            <person name="McCleary R.J."/>
            <person name="Kerkkamp H.M."/>
            <person name="Vos R.A."/>
            <person name="Guerreiro I."/>
            <person name="Calvete J.J."/>
            <person name="Wuster W."/>
            <person name="Woods A.E."/>
            <person name="Logan J.M."/>
            <person name="Harrison R.A."/>
            <person name="Castoe T.A."/>
            <person name="de Koning A.P."/>
            <person name="Pollock D.D."/>
            <person name="Yandell M."/>
            <person name="Calderon D."/>
            <person name="Renjifo C."/>
            <person name="Currier R.B."/>
            <person name="Salgado D."/>
            <person name="Pla D."/>
            <person name="Sanz L."/>
            <person name="Hyder A.S."/>
            <person name="Ribeiro J.M."/>
            <person name="Arntzen J.W."/>
            <person name="van den Thillart G.E."/>
            <person name="Boetzer M."/>
            <person name="Pirovano W."/>
            <person name="Dirks R.P."/>
            <person name="Spaink H.P."/>
            <person name="Duboule D."/>
            <person name="McGlinn E."/>
            <person name="Kini R.M."/>
            <person name="Richardson M.K."/>
        </authorList>
    </citation>
    <scope>NUCLEOTIDE SEQUENCE</scope>
    <source>
        <tissue evidence="2">Blood</tissue>
    </source>
</reference>
<feature type="non-terminal residue" evidence="2">
    <location>
        <position position="1"/>
    </location>
</feature>
<proteinExistence type="predicted"/>
<dbReference type="PROSITE" id="PS50294">
    <property type="entry name" value="WD_REPEATS_REGION"/>
    <property type="match status" value="1"/>
</dbReference>
<dbReference type="EMBL" id="AZIM01009308">
    <property type="protein sequence ID" value="ETE57204.1"/>
    <property type="molecule type" value="Genomic_DNA"/>
</dbReference>
<dbReference type="InterPro" id="IPR001680">
    <property type="entry name" value="WD40_rpt"/>
</dbReference>
<dbReference type="PROSITE" id="PS50082">
    <property type="entry name" value="WD_REPEATS_2"/>
    <property type="match status" value="1"/>
</dbReference>
<dbReference type="SMART" id="SM00320">
    <property type="entry name" value="WD40"/>
    <property type="match status" value="1"/>
</dbReference>
<keyword evidence="1" id="KW-0853">WD repeat</keyword>
<dbReference type="Pfam" id="PF00400">
    <property type="entry name" value="WD40"/>
    <property type="match status" value="1"/>
</dbReference>
<protein>
    <submittedName>
        <fullName evidence="2">Autophagy-related protein 16-2</fullName>
    </submittedName>
</protein>
<name>V8N4I9_OPHHA</name>
<dbReference type="Gene3D" id="2.130.10.10">
    <property type="entry name" value="YVTN repeat-like/Quinoprotein amine dehydrogenase"/>
    <property type="match status" value="1"/>
</dbReference>
<dbReference type="InterPro" id="IPR036322">
    <property type="entry name" value="WD40_repeat_dom_sf"/>
</dbReference>
<dbReference type="OrthoDB" id="6262491at2759"/>